<sequence>MTTIKDIAKVAGVSTATVSRVVNNGPKVGPKTRDKIIQIMHELGYTPNANARALVTRKSKTIGVVIPEISDPFFASLATGVEQVARETSNQLLLSTGKISAQTELEAIQLLIEQRCDIIIAHSKLIADDTLVELCQQIPGFVLIDRHIEAVKDKCIWLDNIEGGRIAARHLLSLGHQQLAVINSHYEIEDPYLRLQGFREEVEHSGIEASNEPLIVKHEPSLRGGELAAQALIASGKPFSAIFAYNDAMAIGAISVLEANGYRVPQDVSVLGFDDVMLSQYSRPKLTTLRYPIQQMAKHAAQLARAMALGQPLSTAASQSYVPELIQRDSVKPLPSSS</sequence>
<dbReference type="PANTHER" id="PTHR30146:SF109">
    <property type="entry name" value="HTH-TYPE TRANSCRIPTIONAL REGULATOR GALS"/>
    <property type="match status" value="1"/>
</dbReference>
<evidence type="ECO:0000256" key="3">
    <source>
        <dbReference type="ARBA" id="ARBA00023163"/>
    </source>
</evidence>
<evidence type="ECO:0000259" key="4">
    <source>
        <dbReference type="PROSITE" id="PS50932"/>
    </source>
</evidence>
<dbReference type="EMBL" id="JACXAF010000004">
    <property type="protein sequence ID" value="MBD1388674.1"/>
    <property type="molecule type" value="Genomic_DNA"/>
</dbReference>
<dbReference type="PRINTS" id="PR00036">
    <property type="entry name" value="HTHLACI"/>
</dbReference>
<dbReference type="SUPFAM" id="SSF53822">
    <property type="entry name" value="Periplasmic binding protein-like I"/>
    <property type="match status" value="1"/>
</dbReference>
<dbReference type="PROSITE" id="PS00356">
    <property type="entry name" value="HTH_LACI_1"/>
    <property type="match status" value="1"/>
</dbReference>
<proteinExistence type="predicted"/>
<dbReference type="Proteomes" id="UP000638014">
    <property type="component" value="Unassembled WGS sequence"/>
</dbReference>
<dbReference type="SUPFAM" id="SSF47413">
    <property type="entry name" value="lambda repressor-like DNA-binding domains"/>
    <property type="match status" value="1"/>
</dbReference>
<dbReference type="Gene3D" id="1.10.260.40">
    <property type="entry name" value="lambda repressor-like DNA-binding domains"/>
    <property type="match status" value="1"/>
</dbReference>
<keyword evidence="2 5" id="KW-0238">DNA-binding</keyword>
<evidence type="ECO:0000313" key="5">
    <source>
        <dbReference type="EMBL" id="MBD1388674.1"/>
    </source>
</evidence>
<dbReference type="Pfam" id="PF13377">
    <property type="entry name" value="Peripla_BP_3"/>
    <property type="match status" value="1"/>
</dbReference>
<dbReference type="GO" id="GO:0003700">
    <property type="term" value="F:DNA-binding transcription factor activity"/>
    <property type="evidence" value="ECO:0007669"/>
    <property type="project" value="TreeGrafter"/>
</dbReference>
<dbReference type="InterPro" id="IPR000843">
    <property type="entry name" value="HTH_LacI"/>
</dbReference>
<gene>
    <name evidence="5" type="ORF">IC617_04460</name>
</gene>
<accession>A0A8J6QFC4</accession>
<keyword evidence="3" id="KW-0804">Transcription</keyword>
<dbReference type="Gene3D" id="3.40.50.2300">
    <property type="match status" value="2"/>
</dbReference>
<dbReference type="RefSeq" id="WP_191143781.1">
    <property type="nucleotide sequence ID" value="NZ_JACXAF010000004.1"/>
</dbReference>
<comment type="caution">
    <text evidence="5">The sequence shown here is derived from an EMBL/GenBank/DDBJ whole genome shotgun (WGS) entry which is preliminary data.</text>
</comment>
<reference evidence="5" key="1">
    <citation type="submission" date="2020-09" db="EMBL/GenBank/DDBJ databases">
        <title>A novel bacterium of genus Neiella, isolated from South China Sea.</title>
        <authorList>
            <person name="Huang H."/>
            <person name="Mo K."/>
            <person name="Hu Y."/>
        </authorList>
    </citation>
    <scope>NUCLEOTIDE SEQUENCE</scope>
    <source>
        <strain evidence="5">HB171785</strain>
    </source>
</reference>
<protein>
    <submittedName>
        <fullName evidence="5">LacI family DNA-binding transcriptional regulator</fullName>
    </submittedName>
</protein>
<evidence type="ECO:0000313" key="6">
    <source>
        <dbReference type="Proteomes" id="UP000638014"/>
    </source>
</evidence>
<evidence type="ECO:0000256" key="2">
    <source>
        <dbReference type="ARBA" id="ARBA00023125"/>
    </source>
</evidence>
<dbReference type="AlphaFoldDB" id="A0A8J6QFC4"/>
<dbReference type="PROSITE" id="PS50932">
    <property type="entry name" value="HTH_LACI_2"/>
    <property type="match status" value="1"/>
</dbReference>
<organism evidence="5 6">
    <name type="scientific">Neiella litorisoli</name>
    <dbReference type="NCBI Taxonomy" id="2771431"/>
    <lineage>
        <taxon>Bacteria</taxon>
        <taxon>Pseudomonadati</taxon>
        <taxon>Pseudomonadota</taxon>
        <taxon>Gammaproteobacteria</taxon>
        <taxon>Alteromonadales</taxon>
        <taxon>Echinimonadaceae</taxon>
        <taxon>Neiella</taxon>
    </lineage>
</organism>
<dbReference type="SMART" id="SM00354">
    <property type="entry name" value="HTH_LACI"/>
    <property type="match status" value="1"/>
</dbReference>
<keyword evidence="6" id="KW-1185">Reference proteome</keyword>
<keyword evidence="1" id="KW-0805">Transcription regulation</keyword>
<evidence type="ECO:0000256" key="1">
    <source>
        <dbReference type="ARBA" id="ARBA00023015"/>
    </source>
</evidence>
<dbReference type="GO" id="GO:0000976">
    <property type="term" value="F:transcription cis-regulatory region binding"/>
    <property type="evidence" value="ECO:0007669"/>
    <property type="project" value="TreeGrafter"/>
</dbReference>
<feature type="domain" description="HTH lacI-type" evidence="4">
    <location>
        <begin position="2"/>
        <end position="56"/>
    </location>
</feature>
<dbReference type="CDD" id="cd01392">
    <property type="entry name" value="HTH_LacI"/>
    <property type="match status" value="1"/>
</dbReference>
<dbReference type="InterPro" id="IPR010982">
    <property type="entry name" value="Lambda_DNA-bd_dom_sf"/>
</dbReference>
<name>A0A8J6QFC4_9GAMM</name>
<dbReference type="InterPro" id="IPR046335">
    <property type="entry name" value="LacI/GalR-like_sensor"/>
</dbReference>
<dbReference type="PANTHER" id="PTHR30146">
    <property type="entry name" value="LACI-RELATED TRANSCRIPTIONAL REPRESSOR"/>
    <property type="match status" value="1"/>
</dbReference>
<dbReference type="CDD" id="cd06270">
    <property type="entry name" value="PBP1_GalS-like"/>
    <property type="match status" value="1"/>
</dbReference>
<dbReference type="Pfam" id="PF00356">
    <property type="entry name" value="LacI"/>
    <property type="match status" value="1"/>
</dbReference>
<dbReference type="InterPro" id="IPR028082">
    <property type="entry name" value="Peripla_BP_I"/>
</dbReference>